<dbReference type="RefSeq" id="WP_307229694.1">
    <property type="nucleotide sequence ID" value="NZ_JAUSTT010000013.1"/>
</dbReference>
<name>A0ABT9WT75_9BACI</name>
<evidence type="ECO:0000313" key="1">
    <source>
        <dbReference type="EMBL" id="MDQ0176499.1"/>
    </source>
</evidence>
<comment type="caution">
    <text evidence="1">The sequence shown here is derived from an EMBL/GenBank/DDBJ whole genome shotgun (WGS) entry which is preliminary data.</text>
</comment>
<gene>
    <name evidence="1" type="ORF">J2S08_002343</name>
</gene>
<organism evidence="1 2">
    <name type="scientific">Bacillus chungangensis</name>
    <dbReference type="NCBI Taxonomy" id="587633"/>
    <lineage>
        <taxon>Bacteria</taxon>
        <taxon>Bacillati</taxon>
        <taxon>Bacillota</taxon>
        <taxon>Bacilli</taxon>
        <taxon>Bacillales</taxon>
        <taxon>Bacillaceae</taxon>
        <taxon>Bacillus</taxon>
    </lineage>
</organism>
<dbReference type="Proteomes" id="UP001223586">
    <property type="component" value="Unassembled WGS sequence"/>
</dbReference>
<accession>A0ABT9WT75</accession>
<evidence type="ECO:0000313" key="2">
    <source>
        <dbReference type="Proteomes" id="UP001223586"/>
    </source>
</evidence>
<protein>
    <submittedName>
        <fullName evidence="1">Uncharacterized protein</fullName>
    </submittedName>
</protein>
<keyword evidence="2" id="KW-1185">Reference proteome</keyword>
<proteinExistence type="predicted"/>
<dbReference type="EMBL" id="JAUSTT010000013">
    <property type="protein sequence ID" value="MDQ0176499.1"/>
    <property type="molecule type" value="Genomic_DNA"/>
</dbReference>
<reference evidence="1 2" key="1">
    <citation type="submission" date="2023-07" db="EMBL/GenBank/DDBJ databases">
        <title>Genomic Encyclopedia of Type Strains, Phase IV (KMG-IV): sequencing the most valuable type-strain genomes for metagenomic binning, comparative biology and taxonomic classification.</title>
        <authorList>
            <person name="Goeker M."/>
        </authorList>
    </citation>
    <scope>NUCLEOTIDE SEQUENCE [LARGE SCALE GENOMIC DNA]</scope>
    <source>
        <strain evidence="1 2">DSM 23837</strain>
    </source>
</reference>
<sequence>MKPPKAFKFGNTTVIIHSPLAHMTNQEQKQWFDREWKNGNSVLKGIAATLFNRRSSSW</sequence>